<protein>
    <recommendedName>
        <fullName evidence="11">Major facilitator superfamily (MFS) profile domain-containing protein</fullName>
    </recommendedName>
</protein>
<dbReference type="GO" id="GO:0015791">
    <property type="term" value="P:polyol transmembrane transport"/>
    <property type="evidence" value="ECO:0007669"/>
    <property type="project" value="UniProtKB-ARBA"/>
</dbReference>
<comment type="subcellular location">
    <subcellularLocation>
        <location evidence="1">Membrane</location>
        <topology evidence="1">Multi-pass membrane protein</topology>
    </subcellularLocation>
</comment>
<evidence type="ECO:0000256" key="6">
    <source>
        <dbReference type="ARBA" id="ARBA00022857"/>
    </source>
</evidence>
<proteinExistence type="inferred from homology"/>
<feature type="transmembrane region" description="Helical" evidence="10">
    <location>
        <begin position="182"/>
        <end position="199"/>
    </location>
</feature>
<feature type="transmembrane region" description="Helical" evidence="10">
    <location>
        <begin position="454"/>
        <end position="472"/>
    </location>
</feature>
<dbReference type="PRINTS" id="PR00080">
    <property type="entry name" value="SDRFAMILY"/>
</dbReference>
<gene>
    <name evidence="12" type="ORF">F53441_257</name>
</gene>
<dbReference type="Gene3D" id="3.40.50.720">
    <property type="entry name" value="NAD(P)-binding Rossmann-like Domain"/>
    <property type="match status" value="1"/>
</dbReference>
<dbReference type="AlphaFoldDB" id="A0A8H4P0D6"/>
<dbReference type="FunFam" id="1.20.1250.20:FF:000474">
    <property type="entry name" value="Sugar transporter, putative"/>
    <property type="match status" value="1"/>
</dbReference>
<comment type="caution">
    <text evidence="12">The sequence shown here is derived from an EMBL/GenBank/DDBJ whole genome shotgun (WGS) entry which is preliminary data.</text>
</comment>
<evidence type="ECO:0000256" key="10">
    <source>
        <dbReference type="SAM" id="Phobius"/>
    </source>
</evidence>
<dbReference type="PROSITE" id="PS50850">
    <property type="entry name" value="MFS"/>
    <property type="match status" value="1"/>
</dbReference>
<feature type="transmembrane region" description="Helical" evidence="10">
    <location>
        <begin position="268"/>
        <end position="291"/>
    </location>
</feature>
<dbReference type="Gene3D" id="1.20.1250.20">
    <property type="entry name" value="MFS general substrate transporter like domains"/>
    <property type="match status" value="1"/>
</dbReference>
<feature type="transmembrane region" description="Helical" evidence="10">
    <location>
        <begin position="426"/>
        <end position="448"/>
    </location>
</feature>
<evidence type="ECO:0000256" key="1">
    <source>
        <dbReference type="ARBA" id="ARBA00004141"/>
    </source>
</evidence>
<dbReference type="Proteomes" id="UP000605986">
    <property type="component" value="Unassembled WGS sequence"/>
</dbReference>
<dbReference type="PRINTS" id="PR00081">
    <property type="entry name" value="GDHRDH"/>
</dbReference>
<dbReference type="GO" id="GO:0050085">
    <property type="term" value="F:mannitol 2-dehydrogenase (NADP+) activity"/>
    <property type="evidence" value="ECO:0007669"/>
    <property type="project" value="UniProtKB-ARBA"/>
</dbReference>
<name>A0A8H4P0D6_9HYPO</name>
<dbReference type="SUPFAM" id="SSF51735">
    <property type="entry name" value="NAD(P)-binding Rossmann-fold domains"/>
    <property type="match status" value="1"/>
</dbReference>
<accession>A0A8H4P0D6</accession>
<evidence type="ECO:0000256" key="8">
    <source>
        <dbReference type="ARBA" id="ARBA00023002"/>
    </source>
</evidence>
<evidence type="ECO:0000256" key="5">
    <source>
        <dbReference type="ARBA" id="ARBA00022692"/>
    </source>
</evidence>
<dbReference type="EMBL" id="JAADJG010000008">
    <property type="protein sequence ID" value="KAF4457904.1"/>
    <property type="molecule type" value="Genomic_DNA"/>
</dbReference>
<dbReference type="GO" id="GO:0019594">
    <property type="term" value="P:mannitol metabolic process"/>
    <property type="evidence" value="ECO:0007669"/>
    <property type="project" value="UniProtKB-ARBA"/>
</dbReference>
<keyword evidence="8" id="KW-0560">Oxidoreductase</keyword>
<dbReference type="InterPro" id="IPR005828">
    <property type="entry name" value="MFS_sugar_transport-like"/>
</dbReference>
<keyword evidence="6" id="KW-0521">NADP</keyword>
<dbReference type="InterPro" id="IPR003663">
    <property type="entry name" value="Sugar/inositol_transpt"/>
</dbReference>
<feature type="transmembrane region" description="Helical" evidence="10">
    <location>
        <begin position="523"/>
        <end position="544"/>
    </location>
</feature>
<dbReference type="GO" id="GO:0015798">
    <property type="term" value="P:myo-inositol transport"/>
    <property type="evidence" value="ECO:0007669"/>
    <property type="project" value="UniProtKB-ARBA"/>
</dbReference>
<dbReference type="InterPro" id="IPR020904">
    <property type="entry name" value="Sc_DH/Rdtase_CS"/>
</dbReference>
<dbReference type="Pfam" id="PF00083">
    <property type="entry name" value="Sugar_tr"/>
    <property type="match status" value="1"/>
</dbReference>
<evidence type="ECO:0000256" key="2">
    <source>
        <dbReference type="ARBA" id="ARBA00006484"/>
    </source>
</evidence>
<evidence type="ECO:0000259" key="11">
    <source>
        <dbReference type="PROSITE" id="PS50850"/>
    </source>
</evidence>
<feature type="transmembrane region" description="Helical" evidence="10">
    <location>
        <begin position="205"/>
        <end position="227"/>
    </location>
</feature>
<dbReference type="FunFam" id="3.40.50.720:FF:000090">
    <property type="entry name" value="NADP-dependent mannitol dehydrogenase"/>
    <property type="match status" value="1"/>
</dbReference>
<dbReference type="InterPro" id="IPR020846">
    <property type="entry name" value="MFS_dom"/>
</dbReference>
<sequence length="829" mass="91395">MDRKSDIEDQVKSNVEHIDHFTPEDFARNTNAKPVFRIRNPLAGVSRADLRTQVTAFCHDYEFQDKIEVFYRGALAAQNPTDYQAVEELTDEDRRVLEREVTHKWHLPRSLYYGIALCSLGSAVQGWDNTGANGANLSFPQEFGIEHETTLVGIINSAPALFGLLTAWAADPVNNWIGRRGAIFLTGLFCIFPVLAQAFTQNWWGLLICRLFMGLGMGIKISTIPVYSAEIAPASIRGGIVTSFQLWVAFGIFVGFCSNLIWYRIGDYAWRFQLGAAFVPAIPVVIFVWFCPESPRWLIKKGRYQDSFKTFCRIRNTEMLAARDLYYAHRQIIEEKDAFGGKTLSRRMWELLSVPRLRRATVASSWIVISQQFSGINIMAFYSSTIFAAAGYSTRDCLLASMGFGLVTFLFAFPAVYMVDTFGRRNLLLTTFPNMAWCLLAAGFSFMIEKDSSARVPLIAFFVFLFGAMYGPGIGPLPSIYFSEAFPLSHREIGSAFTICVNNALGSVLTLTFPSLLDRIGPTGAFCFYAGLNVVAFVVIFLIIPETKNSYPPITKNAANMVLAPHPNPSAPVLSHFSLEGKKALVTGGSRGIGLQVVTGLLEAGATVAFTYSSTKDDEVSQLVKDLSLISSGQTVKAYKCNVTDRAQVNDVIPTAFKELGGLDIVVANAGIADHIPAEDYPEDKFRHMLDVNFHGAFWTAQAAANVMKGNTKKGSIIFTASVSAILVNVPQKQAAYNASKAAVVHLAKSLAVEWTDFARVNCISPGFIATEMLDVHPKEWRDRWFTMIPGARLCEASELKGSYVYLASDASSYMTGANLVIDGGYTLP</sequence>
<keyword evidence="7 10" id="KW-1133">Transmembrane helix</keyword>
<dbReference type="SUPFAM" id="SSF103473">
    <property type="entry name" value="MFS general substrate transporter"/>
    <property type="match status" value="1"/>
</dbReference>
<dbReference type="InterPro" id="IPR036291">
    <property type="entry name" value="NAD(P)-bd_dom_sf"/>
</dbReference>
<feature type="transmembrane region" description="Helical" evidence="10">
    <location>
        <begin position="366"/>
        <end position="392"/>
    </location>
</feature>
<comment type="similarity">
    <text evidence="2">Belongs to the short-chain dehydrogenases/reductases (SDR) family.</text>
</comment>
<dbReference type="PROSITE" id="PS00217">
    <property type="entry name" value="SUGAR_TRANSPORT_2"/>
    <property type="match status" value="1"/>
</dbReference>
<keyword evidence="13" id="KW-1185">Reference proteome</keyword>
<evidence type="ECO:0000256" key="9">
    <source>
        <dbReference type="ARBA" id="ARBA00023136"/>
    </source>
</evidence>
<dbReference type="InterPro" id="IPR050814">
    <property type="entry name" value="Myo-inositol_Transporter"/>
</dbReference>
<dbReference type="InterPro" id="IPR002347">
    <property type="entry name" value="SDR_fam"/>
</dbReference>
<dbReference type="OrthoDB" id="5290825at2759"/>
<feature type="transmembrane region" description="Helical" evidence="10">
    <location>
        <begin position="239"/>
        <end position="262"/>
    </location>
</feature>
<dbReference type="GO" id="GO:0016020">
    <property type="term" value="C:membrane"/>
    <property type="evidence" value="ECO:0007669"/>
    <property type="project" value="UniProtKB-SubCell"/>
</dbReference>
<organism evidence="12 13">
    <name type="scientific">Fusarium austroafricanum</name>
    <dbReference type="NCBI Taxonomy" id="2364996"/>
    <lineage>
        <taxon>Eukaryota</taxon>
        <taxon>Fungi</taxon>
        <taxon>Dikarya</taxon>
        <taxon>Ascomycota</taxon>
        <taxon>Pezizomycotina</taxon>
        <taxon>Sordariomycetes</taxon>
        <taxon>Hypocreomycetidae</taxon>
        <taxon>Hypocreales</taxon>
        <taxon>Nectriaceae</taxon>
        <taxon>Fusarium</taxon>
        <taxon>Fusarium concolor species complex</taxon>
    </lineage>
</organism>
<dbReference type="Pfam" id="PF13561">
    <property type="entry name" value="adh_short_C2"/>
    <property type="match status" value="1"/>
</dbReference>
<evidence type="ECO:0000256" key="3">
    <source>
        <dbReference type="ARBA" id="ARBA00010992"/>
    </source>
</evidence>
<comment type="similarity">
    <text evidence="3">Belongs to the major facilitator superfamily. Sugar transporter (TC 2.A.1.1) family.</text>
</comment>
<feature type="transmembrane region" description="Helical" evidence="10">
    <location>
        <begin position="493"/>
        <end position="517"/>
    </location>
</feature>
<keyword evidence="5 10" id="KW-0812">Transmembrane</keyword>
<feature type="domain" description="Major facilitator superfamily (MFS) profile" evidence="11">
    <location>
        <begin position="114"/>
        <end position="548"/>
    </location>
</feature>
<dbReference type="PROSITE" id="PS00061">
    <property type="entry name" value="ADH_SHORT"/>
    <property type="match status" value="1"/>
</dbReference>
<evidence type="ECO:0000256" key="4">
    <source>
        <dbReference type="ARBA" id="ARBA00022448"/>
    </source>
</evidence>
<dbReference type="NCBIfam" id="TIGR00879">
    <property type="entry name" value="SP"/>
    <property type="match status" value="1"/>
</dbReference>
<evidence type="ECO:0000313" key="13">
    <source>
        <dbReference type="Proteomes" id="UP000605986"/>
    </source>
</evidence>
<dbReference type="InterPro" id="IPR036259">
    <property type="entry name" value="MFS_trans_sf"/>
</dbReference>
<reference evidence="12" key="1">
    <citation type="submission" date="2020-01" db="EMBL/GenBank/DDBJ databases">
        <title>Identification and distribution of gene clusters putatively required for synthesis of sphingolipid metabolism inhibitors in phylogenetically diverse species of the filamentous fungus Fusarium.</title>
        <authorList>
            <person name="Kim H.-S."/>
            <person name="Busman M."/>
            <person name="Brown D.W."/>
            <person name="Divon H."/>
            <person name="Uhlig S."/>
            <person name="Proctor R.H."/>
        </authorList>
    </citation>
    <scope>NUCLEOTIDE SEQUENCE</scope>
    <source>
        <strain evidence="12">NRRL 53441</strain>
    </source>
</reference>
<evidence type="ECO:0000313" key="12">
    <source>
        <dbReference type="EMBL" id="KAF4457904.1"/>
    </source>
</evidence>
<dbReference type="GO" id="GO:0022857">
    <property type="term" value="F:transmembrane transporter activity"/>
    <property type="evidence" value="ECO:0007669"/>
    <property type="project" value="InterPro"/>
</dbReference>
<feature type="transmembrane region" description="Helical" evidence="10">
    <location>
        <begin position="151"/>
        <end position="170"/>
    </location>
</feature>
<dbReference type="PANTHER" id="PTHR48020:SF4">
    <property type="entry name" value="SYMPORT, PUTATIVE (AFU_ORTHOLOGUE AFUA_3G11790)-RELATED"/>
    <property type="match status" value="1"/>
</dbReference>
<dbReference type="InterPro" id="IPR005829">
    <property type="entry name" value="Sugar_transporter_CS"/>
</dbReference>
<dbReference type="PANTHER" id="PTHR48020">
    <property type="entry name" value="PROTON MYO-INOSITOL COTRANSPORTER"/>
    <property type="match status" value="1"/>
</dbReference>
<keyword evidence="4" id="KW-0813">Transport</keyword>
<keyword evidence="9 10" id="KW-0472">Membrane</keyword>
<evidence type="ECO:0000256" key="7">
    <source>
        <dbReference type="ARBA" id="ARBA00022989"/>
    </source>
</evidence>
<feature type="transmembrane region" description="Helical" evidence="10">
    <location>
        <begin position="398"/>
        <end position="419"/>
    </location>
</feature>